<keyword evidence="2" id="KW-1185">Reference proteome</keyword>
<protein>
    <submittedName>
        <fullName evidence="1">7354_t:CDS:1</fullName>
    </submittedName>
</protein>
<gene>
    <name evidence="1" type="ORF">SCALOS_LOCUS8462</name>
</gene>
<name>A0ACA9NFJ9_9GLOM</name>
<evidence type="ECO:0000313" key="2">
    <source>
        <dbReference type="Proteomes" id="UP000789860"/>
    </source>
</evidence>
<proteinExistence type="predicted"/>
<organism evidence="1 2">
    <name type="scientific">Scutellospora calospora</name>
    <dbReference type="NCBI Taxonomy" id="85575"/>
    <lineage>
        <taxon>Eukaryota</taxon>
        <taxon>Fungi</taxon>
        <taxon>Fungi incertae sedis</taxon>
        <taxon>Mucoromycota</taxon>
        <taxon>Glomeromycotina</taxon>
        <taxon>Glomeromycetes</taxon>
        <taxon>Diversisporales</taxon>
        <taxon>Gigasporaceae</taxon>
        <taxon>Scutellospora</taxon>
    </lineage>
</organism>
<sequence>DNITYSDTTRFGNRSRENRLSAPTPYRPKEYIVSTRPRPNSQIILPTSMQHYGSFAMPNSDQEFRMLARILNWPTQPGQSPVNQISGQVGNPLTKDNMVDDGEIIFDTSSIDQEGDIQQSKGQHPHKSQSTFYIPQERFSVAAAMRQMTKPLQAPEVPPLISANYGKEIFDQIKSDDDPRLIVWSISRAQEIKHGSTLSLSTNSSRRWSFHDYTFLTDFFLTYRKFITPIKLCKLLILRFDWALDGDDEKRRLVRVRTFVTIRHWILNYFAYDFIPCRTLRTTLTKYLNKLPSHRLVKNSPRDQRIVQGLKRVIRRLKRIYYRKSAIDYMDKGGDMSSIGSKKLGKKNNQGLNIIIDSGGGVGTSLIEEPTISYNSSNYNTVKEKQLNTIVNSESDVIDSYTPNIKETTQNIIYSSSSNSHTSDEDLSSKATHEFYDQK</sequence>
<reference evidence="1" key="1">
    <citation type="submission" date="2021-06" db="EMBL/GenBank/DDBJ databases">
        <authorList>
            <person name="Kallberg Y."/>
            <person name="Tangrot J."/>
            <person name="Rosling A."/>
        </authorList>
    </citation>
    <scope>NUCLEOTIDE SEQUENCE</scope>
    <source>
        <strain evidence="1">AU212A</strain>
    </source>
</reference>
<dbReference type="EMBL" id="CAJVPM010022440">
    <property type="protein sequence ID" value="CAG8645101.1"/>
    <property type="molecule type" value="Genomic_DNA"/>
</dbReference>
<evidence type="ECO:0000313" key="1">
    <source>
        <dbReference type="EMBL" id="CAG8645101.1"/>
    </source>
</evidence>
<feature type="non-terminal residue" evidence="1">
    <location>
        <position position="1"/>
    </location>
</feature>
<feature type="non-terminal residue" evidence="1">
    <location>
        <position position="439"/>
    </location>
</feature>
<accession>A0ACA9NFJ9</accession>
<dbReference type="Proteomes" id="UP000789860">
    <property type="component" value="Unassembled WGS sequence"/>
</dbReference>
<comment type="caution">
    <text evidence="1">The sequence shown here is derived from an EMBL/GenBank/DDBJ whole genome shotgun (WGS) entry which is preliminary data.</text>
</comment>